<protein>
    <submittedName>
        <fullName evidence="2">Uncharacterized protein</fullName>
    </submittedName>
</protein>
<evidence type="ECO:0000313" key="3">
    <source>
        <dbReference type="Proteomes" id="UP001623232"/>
    </source>
</evidence>
<gene>
    <name evidence="2" type="ORF">QEZ52_04360</name>
</gene>
<organism evidence="2 3">
    <name type="scientific">Aliisedimentitalea scapharcae</name>
    <dbReference type="NCBI Taxonomy" id="1524259"/>
    <lineage>
        <taxon>Bacteria</taxon>
        <taxon>Pseudomonadati</taxon>
        <taxon>Pseudomonadota</taxon>
        <taxon>Alphaproteobacteria</taxon>
        <taxon>Rhodobacterales</taxon>
        <taxon>Roseobacteraceae</taxon>
        <taxon>Aliisedimentitalea</taxon>
    </lineage>
</organism>
<keyword evidence="1" id="KW-0812">Transmembrane</keyword>
<evidence type="ECO:0000313" key="2">
    <source>
        <dbReference type="EMBL" id="WZK89788.1"/>
    </source>
</evidence>
<keyword evidence="1" id="KW-0472">Membrane</keyword>
<keyword evidence="3" id="KW-1185">Reference proteome</keyword>
<reference evidence="2 3" key="1">
    <citation type="submission" date="2023-04" db="EMBL/GenBank/DDBJ databases">
        <title>Complete genome sequence of Alisedimentitalea scapharcae.</title>
        <authorList>
            <person name="Rong J.-C."/>
            <person name="Yi M.-L."/>
            <person name="Zhao Q."/>
        </authorList>
    </citation>
    <scope>NUCLEOTIDE SEQUENCE [LARGE SCALE GENOMIC DNA]</scope>
    <source>
        <strain evidence="2 3">KCTC 42119</strain>
    </source>
</reference>
<evidence type="ECO:0000256" key="1">
    <source>
        <dbReference type="SAM" id="Phobius"/>
    </source>
</evidence>
<dbReference type="RefSeq" id="WP_406648232.1">
    <property type="nucleotide sequence ID" value="NZ_CP123584.1"/>
</dbReference>
<dbReference type="Proteomes" id="UP001623232">
    <property type="component" value="Chromosome"/>
</dbReference>
<name>A0ABZ2XVR3_9RHOB</name>
<feature type="transmembrane region" description="Helical" evidence="1">
    <location>
        <begin position="23"/>
        <end position="44"/>
    </location>
</feature>
<proteinExistence type="predicted"/>
<accession>A0ABZ2XVR3</accession>
<sequence>MSDVEVITACENVCRDFSWLENFIPQLASAAPIFAVIWGIFVFYEQRKRDRNDALRKTRQELYLAFLEIADQKHSSTPDGILGQMLLLTKFQGKFTLNCPKEVLVKSAEYIKLVGREHLDGVALDGLKRKPSRSEFDKYFAYQQKIAHSRKELLDAMRRDALQGSDVELELNY</sequence>
<keyword evidence="1" id="KW-1133">Transmembrane helix</keyword>
<dbReference type="EMBL" id="CP123584">
    <property type="protein sequence ID" value="WZK89788.1"/>
    <property type="molecule type" value="Genomic_DNA"/>
</dbReference>